<feature type="signal peptide" evidence="1">
    <location>
        <begin position="1"/>
        <end position="21"/>
    </location>
</feature>
<dbReference type="OrthoDB" id="1376285at2"/>
<evidence type="ECO:0008006" key="4">
    <source>
        <dbReference type="Google" id="ProtNLM"/>
    </source>
</evidence>
<sequence length="111" mass="12271">MKKISLVLVAAMLLLSGNVLAADLDANKPSKSISTQIQKMLQNNSFDIEEGELYAQVRFTFNNEGEIVVLSVETEDNALEGFVKGRLNYKKVDAQNTEEGKMYTVAVRITA</sequence>
<dbReference type="STRING" id="516051.VC82_439"/>
<dbReference type="EMBL" id="CP011071">
    <property type="protein sequence ID" value="AKA34120.1"/>
    <property type="molecule type" value="Genomic_DNA"/>
</dbReference>
<dbReference type="KEGG" id="mlt:VC82_439"/>
<organism evidence="2 3">
    <name type="scientific">Flagellimonas lutaonensis</name>
    <dbReference type="NCBI Taxonomy" id="516051"/>
    <lineage>
        <taxon>Bacteria</taxon>
        <taxon>Pseudomonadati</taxon>
        <taxon>Bacteroidota</taxon>
        <taxon>Flavobacteriia</taxon>
        <taxon>Flavobacteriales</taxon>
        <taxon>Flavobacteriaceae</taxon>
        <taxon>Flagellimonas</taxon>
    </lineage>
</organism>
<feature type="chain" id="PRO_5002300220" description="Secreted protein" evidence="1">
    <location>
        <begin position="22"/>
        <end position="111"/>
    </location>
</feature>
<evidence type="ECO:0000313" key="3">
    <source>
        <dbReference type="Proteomes" id="UP000032726"/>
    </source>
</evidence>
<dbReference type="Proteomes" id="UP000032726">
    <property type="component" value="Chromosome"/>
</dbReference>
<name>A0A0D5YP80_9FLAO</name>
<accession>A0A0D5YP80</accession>
<evidence type="ECO:0000313" key="2">
    <source>
        <dbReference type="EMBL" id="AKA34120.1"/>
    </source>
</evidence>
<evidence type="ECO:0000256" key="1">
    <source>
        <dbReference type="SAM" id="SignalP"/>
    </source>
</evidence>
<dbReference type="RefSeq" id="WP_045800923.1">
    <property type="nucleotide sequence ID" value="NZ_CP011071.1"/>
</dbReference>
<reference evidence="2 3" key="1">
    <citation type="submission" date="2015-03" db="EMBL/GenBank/DDBJ databases">
        <title>Complete genome sequence of Muricauda lutaonensis CC-HSB-11T, isolated from a coastal hot spring.</title>
        <authorList>
            <person name="Kim K.M."/>
        </authorList>
    </citation>
    <scope>NUCLEOTIDE SEQUENCE [LARGE SCALE GENOMIC DNA]</scope>
    <source>
        <strain evidence="2 3">CC-HSB-11</strain>
    </source>
</reference>
<protein>
    <recommendedName>
        <fullName evidence="4">Secreted protein</fullName>
    </recommendedName>
</protein>
<dbReference type="AlphaFoldDB" id="A0A0D5YP80"/>
<keyword evidence="3" id="KW-1185">Reference proteome</keyword>
<proteinExistence type="predicted"/>
<gene>
    <name evidence="2" type="ORF">VC82_439</name>
</gene>
<keyword evidence="1" id="KW-0732">Signal</keyword>
<dbReference type="HOGENOM" id="CLU_144747_0_0_10"/>